<evidence type="ECO:0000313" key="2">
    <source>
        <dbReference type="Proteomes" id="UP000054805"/>
    </source>
</evidence>
<accession>A0A0V1J2T9</accession>
<organism evidence="1 2">
    <name type="scientific">Trichinella pseudospiralis</name>
    <name type="common">Parasitic roundworm</name>
    <dbReference type="NCBI Taxonomy" id="6337"/>
    <lineage>
        <taxon>Eukaryota</taxon>
        <taxon>Metazoa</taxon>
        <taxon>Ecdysozoa</taxon>
        <taxon>Nematoda</taxon>
        <taxon>Enoplea</taxon>
        <taxon>Dorylaimia</taxon>
        <taxon>Trichinellida</taxon>
        <taxon>Trichinellidae</taxon>
        <taxon>Trichinella</taxon>
    </lineage>
</organism>
<dbReference type="AlphaFoldDB" id="A0A0V1J2T9"/>
<evidence type="ECO:0000313" key="1">
    <source>
        <dbReference type="EMBL" id="KRZ29144.1"/>
    </source>
</evidence>
<gene>
    <name evidence="1" type="ORF">T4B_9905</name>
</gene>
<keyword evidence="2" id="KW-1185">Reference proteome</keyword>
<dbReference type="EMBL" id="JYDS01000049">
    <property type="protein sequence ID" value="KRZ29144.1"/>
    <property type="molecule type" value="Genomic_DNA"/>
</dbReference>
<reference evidence="1 2" key="1">
    <citation type="submission" date="2015-01" db="EMBL/GenBank/DDBJ databases">
        <title>Evolution of Trichinella species and genotypes.</title>
        <authorList>
            <person name="Korhonen P.K."/>
            <person name="Edoardo P."/>
            <person name="Giuseppe L.R."/>
            <person name="Gasser R.B."/>
        </authorList>
    </citation>
    <scope>NUCLEOTIDE SEQUENCE [LARGE SCALE GENOMIC DNA]</scope>
    <source>
        <strain evidence="1">ISS588</strain>
    </source>
</reference>
<name>A0A0V1J2T9_TRIPS</name>
<sequence>MATQVAAFTILTQLNNIQHEGFSEIFLDQQAYAVLEKGNGHTLNPVFGSLLILKNKFNAIYTI</sequence>
<protein>
    <submittedName>
        <fullName evidence="1">Uncharacterized protein</fullName>
    </submittedName>
</protein>
<feature type="non-terminal residue" evidence="1">
    <location>
        <position position="63"/>
    </location>
</feature>
<dbReference type="Proteomes" id="UP000054805">
    <property type="component" value="Unassembled WGS sequence"/>
</dbReference>
<comment type="caution">
    <text evidence="1">The sequence shown here is derived from an EMBL/GenBank/DDBJ whole genome shotgun (WGS) entry which is preliminary data.</text>
</comment>
<proteinExistence type="predicted"/>